<name>A0A4Y7KEY6_PAPSO</name>
<keyword evidence="1" id="KW-0732">Signal</keyword>
<accession>A0A4Y7KEY6</accession>
<proteinExistence type="predicted"/>
<organism evidence="2 3">
    <name type="scientific">Papaver somniferum</name>
    <name type="common">Opium poppy</name>
    <dbReference type="NCBI Taxonomy" id="3469"/>
    <lineage>
        <taxon>Eukaryota</taxon>
        <taxon>Viridiplantae</taxon>
        <taxon>Streptophyta</taxon>
        <taxon>Embryophyta</taxon>
        <taxon>Tracheophyta</taxon>
        <taxon>Spermatophyta</taxon>
        <taxon>Magnoliopsida</taxon>
        <taxon>Ranunculales</taxon>
        <taxon>Papaveraceae</taxon>
        <taxon>Papaveroideae</taxon>
        <taxon>Papaver</taxon>
    </lineage>
</organism>
<evidence type="ECO:0000256" key="1">
    <source>
        <dbReference type="SAM" id="SignalP"/>
    </source>
</evidence>
<sequence>MKYVVVLFMVMMVMENSCVAIRKLEEEASDLSINGNEAEKMHEVVTGELYDHQKDKQEVVTTTTVINTSEEVQETKKNKDVKGYQAGQHHGIPRQYYNDWGSSGNDIGGSG</sequence>
<gene>
    <name evidence="2" type="ORF">C5167_033617</name>
</gene>
<dbReference type="AlphaFoldDB" id="A0A4Y7KEY6"/>
<dbReference type="EMBL" id="CM010721">
    <property type="protein sequence ID" value="RZC70485.1"/>
    <property type="molecule type" value="Genomic_DNA"/>
</dbReference>
<keyword evidence="3" id="KW-1185">Reference proteome</keyword>
<dbReference type="Gramene" id="RZC70485">
    <property type="protein sequence ID" value="RZC70485"/>
    <property type="gene ID" value="C5167_033617"/>
</dbReference>
<feature type="signal peptide" evidence="1">
    <location>
        <begin position="1"/>
        <end position="20"/>
    </location>
</feature>
<reference evidence="2 3" key="1">
    <citation type="journal article" date="2018" name="Science">
        <title>The opium poppy genome and morphinan production.</title>
        <authorList>
            <person name="Guo L."/>
            <person name="Winzer T."/>
            <person name="Yang X."/>
            <person name="Li Y."/>
            <person name="Ning Z."/>
            <person name="He Z."/>
            <person name="Teodor R."/>
            <person name="Lu Y."/>
            <person name="Bowser T.A."/>
            <person name="Graham I.A."/>
            <person name="Ye K."/>
        </authorList>
    </citation>
    <scope>NUCLEOTIDE SEQUENCE [LARGE SCALE GENOMIC DNA]</scope>
    <source>
        <strain evidence="3">cv. HN1</strain>
        <tissue evidence="2">Leaves</tissue>
    </source>
</reference>
<evidence type="ECO:0000313" key="2">
    <source>
        <dbReference type="EMBL" id="RZC70485.1"/>
    </source>
</evidence>
<dbReference type="Proteomes" id="UP000316621">
    <property type="component" value="Chromosome 7"/>
</dbReference>
<protein>
    <submittedName>
        <fullName evidence="2">Uncharacterized protein</fullName>
    </submittedName>
</protein>
<feature type="chain" id="PRO_5021352537" evidence="1">
    <location>
        <begin position="21"/>
        <end position="111"/>
    </location>
</feature>
<evidence type="ECO:0000313" key="3">
    <source>
        <dbReference type="Proteomes" id="UP000316621"/>
    </source>
</evidence>